<evidence type="ECO:0000313" key="1">
    <source>
        <dbReference type="EMBL" id="KAL0324935.1"/>
    </source>
</evidence>
<proteinExistence type="predicted"/>
<sequence length="97" mass="10816">MRAIRWHMNCMLRYSDEPMLGTMATMPNTTVWSELNVTSPDRFKEVLGALMDDLRGKAAYGGSSLKAAAGNRSGLIRLFMQCCSARRICLMRVVIVA</sequence>
<dbReference type="AlphaFoldDB" id="A0AAW2M0F8"/>
<dbReference type="EMBL" id="JACGWJ010000023">
    <property type="protein sequence ID" value="KAL0324935.1"/>
    <property type="molecule type" value="Genomic_DNA"/>
</dbReference>
<reference evidence="1" key="2">
    <citation type="journal article" date="2024" name="Plant">
        <title>Genomic evolution and insights into agronomic trait innovations of Sesamum species.</title>
        <authorList>
            <person name="Miao H."/>
            <person name="Wang L."/>
            <person name="Qu L."/>
            <person name="Liu H."/>
            <person name="Sun Y."/>
            <person name="Le M."/>
            <person name="Wang Q."/>
            <person name="Wei S."/>
            <person name="Zheng Y."/>
            <person name="Lin W."/>
            <person name="Duan Y."/>
            <person name="Cao H."/>
            <person name="Xiong S."/>
            <person name="Wang X."/>
            <person name="Wei L."/>
            <person name="Li C."/>
            <person name="Ma Q."/>
            <person name="Ju M."/>
            <person name="Zhao R."/>
            <person name="Li G."/>
            <person name="Mu C."/>
            <person name="Tian Q."/>
            <person name="Mei H."/>
            <person name="Zhang T."/>
            <person name="Gao T."/>
            <person name="Zhang H."/>
        </authorList>
    </citation>
    <scope>NUCLEOTIDE SEQUENCE</scope>
    <source>
        <strain evidence="1">G02</strain>
    </source>
</reference>
<dbReference type="PANTHER" id="PTHR32099">
    <property type="entry name" value="CYSTEINE-RICH REPEAT SECRETORY PROTEIN"/>
    <property type="match status" value="1"/>
</dbReference>
<reference evidence="1" key="1">
    <citation type="submission" date="2020-06" db="EMBL/GenBank/DDBJ databases">
        <authorList>
            <person name="Li T."/>
            <person name="Hu X."/>
            <person name="Zhang T."/>
            <person name="Song X."/>
            <person name="Zhang H."/>
            <person name="Dai N."/>
            <person name="Sheng W."/>
            <person name="Hou X."/>
            <person name="Wei L."/>
        </authorList>
    </citation>
    <scope>NUCLEOTIDE SEQUENCE</scope>
    <source>
        <strain evidence="1">G02</strain>
        <tissue evidence="1">Leaf</tissue>
    </source>
</reference>
<organism evidence="1">
    <name type="scientific">Sesamum radiatum</name>
    <name type="common">Black benniseed</name>
    <dbReference type="NCBI Taxonomy" id="300843"/>
    <lineage>
        <taxon>Eukaryota</taxon>
        <taxon>Viridiplantae</taxon>
        <taxon>Streptophyta</taxon>
        <taxon>Embryophyta</taxon>
        <taxon>Tracheophyta</taxon>
        <taxon>Spermatophyta</taxon>
        <taxon>Magnoliopsida</taxon>
        <taxon>eudicotyledons</taxon>
        <taxon>Gunneridae</taxon>
        <taxon>Pentapetalae</taxon>
        <taxon>asterids</taxon>
        <taxon>lamiids</taxon>
        <taxon>Lamiales</taxon>
        <taxon>Pedaliaceae</taxon>
        <taxon>Sesamum</taxon>
    </lineage>
</organism>
<dbReference type="PANTHER" id="PTHR32099:SF51">
    <property type="entry name" value="CYSTEINE-RICH RECEPTOR-LIKE PROTEIN KINASE 25 ISOFORM X1"/>
    <property type="match status" value="1"/>
</dbReference>
<comment type="caution">
    <text evidence="1">The sequence shown here is derived from an EMBL/GenBank/DDBJ whole genome shotgun (WGS) entry which is preliminary data.</text>
</comment>
<accession>A0AAW2M0F8</accession>
<protein>
    <submittedName>
        <fullName evidence="1">Uncharacterized protein</fullName>
    </submittedName>
</protein>
<gene>
    <name evidence="1" type="ORF">Sradi_5062800</name>
</gene>
<name>A0AAW2M0F8_SESRA</name>